<dbReference type="PROSITE" id="PS50987">
    <property type="entry name" value="HTH_ARSR_2"/>
    <property type="match status" value="1"/>
</dbReference>
<sequence length="122" mass="13395">MTPRATGSVVDEPRAIVMNEELSDESRLVRQFQALAFDERLVLMSLLRDAQRDEGRGLSITELAEAAGTSRFTTSRHLGVLRTAGMVSAARVGTRRVHTIRFAALAGIEDWVYAFTEVATTA</sequence>
<accession>A0ABN2PEJ7</accession>
<dbReference type="SMART" id="SM00418">
    <property type="entry name" value="HTH_ARSR"/>
    <property type="match status" value="1"/>
</dbReference>
<dbReference type="InterPro" id="IPR001845">
    <property type="entry name" value="HTH_ArsR_DNA-bd_dom"/>
</dbReference>
<evidence type="ECO:0000256" key="2">
    <source>
        <dbReference type="ARBA" id="ARBA00023125"/>
    </source>
</evidence>
<keyword evidence="2" id="KW-0238">DNA-binding</keyword>
<dbReference type="InterPro" id="IPR051081">
    <property type="entry name" value="HTH_MetalResp_TranReg"/>
</dbReference>
<dbReference type="PANTHER" id="PTHR33154">
    <property type="entry name" value="TRANSCRIPTIONAL REGULATOR, ARSR FAMILY"/>
    <property type="match status" value="1"/>
</dbReference>
<reference evidence="5 6" key="1">
    <citation type="journal article" date="2019" name="Int. J. Syst. Evol. Microbiol.">
        <title>The Global Catalogue of Microorganisms (GCM) 10K type strain sequencing project: providing services to taxonomists for standard genome sequencing and annotation.</title>
        <authorList>
            <consortium name="The Broad Institute Genomics Platform"/>
            <consortium name="The Broad Institute Genome Sequencing Center for Infectious Disease"/>
            <person name="Wu L."/>
            <person name="Ma J."/>
        </authorList>
    </citation>
    <scope>NUCLEOTIDE SEQUENCE [LARGE SCALE GENOMIC DNA]</scope>
    <source>
        <strain evidence="5 6">JCM 14900</strain>
    </source>
</reference>
<dbReference type="InterPro" id="IPR036390">
    <property type="entry name" value="WH_DNA-bd_sf"/>
</dbReference>
<evidence type="ECO:0000256" key="1">
    <source>
        <dbReference type="ARBA" id="ARBA00023015"/>
    </source>
</evidence>
<feature type="domain" description="HTH arsR-type" evidence="4">
    <location>
        <begin position="20"/>
        <end position="120"/>
    </location>
</feature>
<keyword evidence="6" id="KW-1185">Reference proteome</keyword>
<keyword evidence="1" id="KW-0805">Transcription regulation</keyword>
<organism evidence="5 6">
    <name type="scientific">Microbacterium aoyamense</name>
    <dbReference type="NCBI Taxonomy" id="344166"/>
    <lineage>
        <taxon>Bacteria</taxon>
        <taxon>Bacillati</taxon>
        <taxon>Actinomycetota</taxon>
        <taxon>Actinomycetes</taxon>
        <taxon>Micrococcales</taxon>
        <taxon>Microbacteriaceae</taxon>
        <taxon>Microbacterium</taxon>
    </lineage>
</organism>
<name>A0ABN2PEJ7_9MICO</name>
<dbReference type="InterPro" id="IPR011991">
    <property type="entry name" value="ArsR-like_HTH"/>
</dbReference>
<dbReference type="Gene3D" id="1.10.10.10">
    <property type="entry name" value="Winged helix-like DNA-binding domain superfamily/Winged helix DNA-binding domain"/>
    <property type="match status" value="1"/>
</dbReference>
<dbReference type="Proteomes" id="UP001501343">
    <property type="component" value="Unassembled WGS sequence"/>
</dbReference>
<evidence type="ECO:0000313" key="5">
    <source>
        <dbReference type="EMBL" id="GAA1918284.1"/>
    </source>
</evidence>
<comment type="caution">
    <text evidence="5">The sequence shown here is derived from an EMBL/GenBank/DDBJ whole genome shotgun (WGS) entry which is preliminary data.</text>
</comment>
<dbReference type="Pfam" id="PF13545">
    <property type="entry name" value="HTH_Crp_2"/>
    <property type="match status" value="1"/>
</dbReference>
<evidence type="ECO:0000256" key="3">
    <source>
        <dbReference type="ARBA" id="ARBA00023163"/>
    </source>
</evidence>
<dbReference type="EMBL" id="BAAAOF010000002">
    <property type="protein sequence ID" value="GAA1918284.1"/>
    <property type="molecule type" value="Genomic_DNA"/>
</dbReference>
<proteinExistence type="predicted"/>
<keyword evidence="3" id="KW-0804">Transcription</keyword>
<protein>
    <recommendedName>
        <fullName evidence="4">HTH arsR-type domain-containing protein</fullName>
    </recommendedName>
</protein>
<evidence type="ECO:0000259" key="4">
    <source>
        <dbReference type="PROSITE" id="PS50987"/>
    </source>
</evidence>
<dbReference type="InterPro" id="IPR036388">
    <property type="entry name" value="WH-like_DNA-bd_sf"/>
</dbReference>
<dbReference type="PANTHER" id="PTHR33154:SF33">
    <property type="entry name" value="TRANSCRIPTIONAL REPRESSOR SDPR"/>
    <property type="match status" value="1"/>
</dbReference>
<gene>
    <name evidence="5" type="ORF">GCM10009775_08580</name>
</gene>
<dbReference type="CDD" id="cd00090">
    <property type="entry name" value="HTH_ARSR"/>
    <property type="match status" value="1"/>
</dbReference>
<dbReference type="InterPro" id="IPR012318">
    <property type="entry name" value="HTH_CRP"/>
</dbReference>
<dbReference type="SUPFAM" id="SSF46785">
    <property type="entry name" value="Winged helix' DNA-binding domain"/>
    <property type="match status" value="1"/>
</dbReference>
<evidence type="ECO:0000313" key="6">
    <source>
        <dbReference type="Proteomes" id="UP001501343"/>
    </source>
</evidence>